<evidence type="ECO:0000256" key="10">
    <source>
        <dbReference type="ARBA" id="ARBA00022989"/>
    </source>
</evidence>
<feature type="transmembrane region" description="Helical" evidence="22">
    <location>
        <begin position="12"/>
        <end position="31"/>
    </location>
</feature>
<keyword evidence="5" id="KW-0328">Glycosyltransferase</keyword>
<proteinExistence type="inferred from homology"/>
<keyword evidence="13" id="KW-0961">Cell wall biogenesis/degradation</keyword>
<evidence type="ECO:0000256" key="3">
    <source>
        <dbReference type="ARBA" id="ARBA00022475"/>
    </source>
</evidence>
<dbReference type="PANTHER" id="PTHR30474:SF2">
    <property type="entry name" value="PEPTIDOGLYCAN GLYCOSYLTRANSFERASE FTSW-RELATED"/>
    <property type="match status" value="1"/>
</dbReference>
<evidence type="ECO:0000256" key="1">
    <source>
        <dbReference type="ARBA" id="ARBA00004651"/>
    </source>
</evidence>
<dbReference type="PANTHER" id="PTHR30474">
    <property type="entry name" value="CELL CYCLE PROTEIN"/>
    <property type="match status" value="1"/>
</dbReference>
<keyword evidence="12" id="KW-0131">Cell cycle</keyword>
<feature type="transmembrane region" description="Helical" evidence="22">
    <location>
        <begin position="108"/>
        <end position="127"/>
    </location>
</feature>
<feature type="transmembrane region" description="Helical" evidence="22">
    <location>
        <begin position="43"/>
        <end position="65"/>
    </location>
</feature>
<dbReference type="EC" id="2.4.99.28" evidence="19"/>
<dbReference type="GO" id="GO:0008955">
    <property type="term" value="F:peptidoglycan glycosyltransferase activity"/>
    <property type="evidence" value="ECO:0007669"/>
    <property type="project" value="UniProtKB-EC"/>
</dbReference>
<feature type="transmembrane region" description="Helical" evidence="22">
    <location>
        <begin position="188"/>
        <end position="208"/>
    </location>
</feature>
<evidence type="ECO:0000256" key="21">
    <source>
        <dbReference type="ARBA" id="ARBA00049966"/>
    </source>
</evidence>
<evidence type="ECO:0000256" key="5">
    <source>
        <dbReference type="ARBA" id="ARBA00022676"/>
    </source>
</evidence>
<evidence type="ECO:0000256" key="13">
    <source>
        <dbReference type="ARBA" id="ARBA00023316"/>
    </source>
</evidence>
<comment type="function">
    <text evidence="21">Peptidoglycan polymerase that is essential for cell division.</text>
</comment>
<keyword evidence="8" id="KW-0133">Cell shape</keyword>
<dbReference type="GO" id="GO:0009252">
    <property type="term" value="P:peptidoglycan biosynthetic process"/>
    <property type="evidence" value="ECO:0007669"/>
    <property type="project" value="UniProtKB-KW"/>
</dbReference>
<evidence type="ECO:0000256" key="19">
    <source>
        <dbReference type="ARBA" id="ARBA00044770"/>
    </source>
</evidence>
<gene>
    <name evidence="23" type="primary">ftsW</name>
    <name evidence="23" type="ORF">IAC73_00490</name>
</gene>
<keyword evidence="3" id="KW-1003">Cell membrane</keyword>
<evidence type="ECO:0000256" key="22">
    <source>
        <dbReference type="SAM" id="Phobius"/>
    </source>
</evidence>
<dbReference type="NCBIfam" id="TIGR02614">
    <property type="entry name" value="ftsW"/>
    <property type="match status" value="1"/>
</dbReference>
<protein>
    <recommendedName>
        <fullName evidence="17">Probable peptidoglycan glycosyltransferase FtsW</fullName>
        <ecNumber evidence="19">2.4.99.28</ecNumber>
    </recommendedName>
    <alternativeName>
        <fullName evidence="18">Cell division protein FtsW</fullName>
    </alternativeName>
    <alternativeName>
        <fullName evidence="15">Cell wall polymerase</fullName>
    </alternativeName>
    <alternativeName>
        <fullName evidence="14">Peptidoglycan polymerase</fullName>
    </alternativeName>
</protein>
<comment type="catalytic activity">
    <reaction evidence="20">
        <text>[GlcNAc-(1-&gt;4)-Mur2Ac(oyl-L-Ala-gamma-D-Glu-L-Lys-D-Ala-D-Ala)](n)-di-trans,octa-cis-undecaprenyl diphosphate + beta-D-GlcNAc-(1-&gt;4)-Mur2Ac(oyl-L-Ala-gamma-D-Glu-L-Lys-D-Ala-D-Ala)-di-trans,octa-cis-undecaprenyl diphosphate = [GlcNAc-(1-&gt;4)-Mur2Ac(oyl-L-Ala-gamma-D-Glu-L-Lys-D-Ala-D-Ala)](n+1)-di-trans,octa-cis-undecaprenyl diphosphate + di-trans,octa-cis-undecaprenyl diphosphate + H(+)</text>
        <dbReference type="Rhea" id="RHEA:23708"/>
        <dbReference type="Rhea" id="RHEA-COMP:9602"/>
        <dbReference type="Rhea" id="RHEA-COMP:9603"/>
        <dbReference type="ChEBI" id="CHEBI:15378"/>
        <dbReference type="ChEBI" id="CHEBI:58405"/>
        <dbReference type="ChEBI" id="CHEBI:60033"/>
        <dbReference type="ChEBI" id="CHEBI:78435"/>
        <dbReference type="EC" id="2.4.99.28"/>
    </reaction>
</comment>
<evidence type="ECO:0000256" key="20">
    <source>
        <dbReference type="ARBA" id="ARBA00049902"/>
    </source>
</evidence>
<dbReference type="EMBL" id="DVOE01000006">
    <property type="protein sequence ID" value="HIU98308.1"/>
    <property type="molecule type" value="Genomic_DNA"/>
</dbReference>
<dbReference type="GO" id="GO:0071555">
    <property type="term" value="P:cell wall organization"/>
    <property type="evidence" value="ECO:0007669"/>
    <property type="project" value="UniProtKB-KW"/>
</dbReference>
<evidence type="ECO:0000256" key="16">
    <source>
        <dbReference type="ARBA" id="ARBA00038053"/>
    </source>
</evidence>
<name>A0A9D1N902_9FIRM</name>
<evidence type="ECO:0000256" key="9">
    <source>
        <dbReference type="ARBA" id="ARBA00022984"/>
    </source>
</evidence>
<dbReference type="GO" id="GO:0008360">
    <property type="term" value="P:regulation of cell shape"/>
    <property type="evidence" value="ECO:0007669"/>
    <property type="project" value="UniProtKB-KW"/>
</dbReference>
<keyword evidence="4" id="KW-0132">Cell division</keyword>
<evidence type="ECO:0000256" key="11">
    <source>
        <dbReference type="ARBA" id="ARBA00023136"/>
    </source>
</evidence>
<feature type="transmembrane region" description="Helical" evidence="22">
    <location>
        <begin position="274"/>
        <end position="292"/>
    </location>
</feature>
<dbReference type="InterPro" id="IPR001182">
    <property type="entry name" value="FtsW/RodA"/>
</dbReference>
<dbReference type="GO" id="GO:0032153">
    <property type="term" value="C:cell division site"/>
    <property type="evidence" value="ECO:0007669"/>
    <property type="project" value="TreeGrafter"/>
</dbReference>
<evidence type="ECO:0000256" key="8">
    <source>
        <dbReference type="ARBA" id="ARBA00022960"/>
    </source>
</evidence>
<dbReference type="Proteomes" id="UP000886857">
    <property type="component" value="Unassembled WGS sequence"/>
</dbReference>
<evidence type="ECO:0000256" key="17">
    <source>
        <dbReference type="ARBA" id="ARBA00041185"/>
    </source>
</evidence>
<evidence type="ECO:0000256" key="12">
    <source>
        <dbReference type="ARBA" id="ARBA00023306"/>
    </source>
</evidence>
<dbReference type="AlphaFoldDB" id="A0A9D1N902"/>
<reference evidence="23" key="1">
    <citation type="submission" date="2020-10" db="EMBL/GenBank/DDBJ databases">
        <authorList>
            <person name="Gilroy R."/>
        </authorList>
    </citation>
    <scope>NUCLEOTIDE SEQUENCE</scope>
    <source>
        <strain evidence="23">10406</strain>
    </source>
</reference>
<evidence type="ECO:0000256" key="18">
    <source>
        <dbReference type="ARBA" id="ARBA00041418"/>
    </source>
</evidence>
<evidence type="ECO:0000256" key="14">
    <source>
        <dbReference type="ARBA" id="ARBA00032370"/>
    </source>
</evidence>
<accession>A0A9D1N902</accession>
<evidence type="ECO:0000256" key="4">
    <source>
        <dbReference type="ARBA" id="ARBA00022618"/>
    </source>
</evidence>
<feature type="transmembrane region" description="Helical" evidence="22">
    <location>
        <begin position="304"/>
        <end position="329"/>
    </location>
</feature>
<evidence type="ECO:0000256" key="2">
    <source>
        <dbReference type="ARBA" id="ARBA00004752"/>
    </source>
</evidence>
<feature type="transmembrane region" description="Helical" evidence="22">
    <location>
        <begin position="77"/>
        <end position="96"/>
    </location>
</feature>
<keyword evidence="11 22" id="KW-0472">Membrane</keyword>
<dbReference type="PROSITE" id="PS00428">
    <property type="entry name" value="FTSW_RODA_SPOVE"/>
    <property type="match status" value="1"/>
</dbReference>
<comment type="pathway">
    <text evidence="2">Cell wall biogenesis; peptidoglycan biosynthesis.</text>
</comment>
<dbReference type="GO" id="GO:0015648">
    <property type="term" value="F:lipid-linked peptidoglycan transporter activity"/>
    <property type="evidence" value="ECO:0007669"/>
    <property type="project" value="TreeGrafter"/>
</dbReference>
<keyword evidence="7 22" id="KW-0812">Transmembrane</keyword>
<comment type="subcellular location">
    <subcellularLocation>
        <location evidence="1">Cell membrane</location>
        <topology evidence="1">Multi-pass membrane protein</topology>
    </subcellularLocation>
</comment>
<dbReference type="InterPro" id="IPR013437">
    <property type="entry name" value="FtsW"/>
</dbReference>
<comment type="similarity">
    <text evidence="16">Belongs to the SEDS family. FtsW subfamily.</text>
</comment>
<sequence>MKARELFAFDKPVAISAVLLSLVGLLFIYSASSYSAELEFGDAFRYVKTQAVALPLGVACMLALSRVAPEKLMKWSPAVYIAGLAMLAAVFIPGLGVESYGATRWLDLGIVTVQPSELAKFAMVMMLARIAAKRGADTFPRLLLLLGAGGAVCVLIMLEPNMSVTVCAAGAVFAVAFVAGARGRHLAVVLIPALAAAVCLVLAEPYRVRRLLAFLDPWQSPLDEGYQLIQSYYALGAGGLFGVGLFASRQKYLFLPFAESDFILSVIGEETGLFGVLALLVPFAVITVRGIRIARLARDRYSSYLAAGVTALIALQTLVNVGVVCGALPPTGLPLPFVSAGGTSLVANLAATGMLLSVSRGTEKPFLTLKELRGVPAAKVQGGRA</sequence>
<dbReference type="InterPro" id="IPR018365">
    <property type="entry name" value="Cell_cycle_FtsW-rel_CS"/>
</dbReference>
<evidence type="ECO:0000313" key="23">
    <source>
        <dbReference type="EMBL" id="HIU98308.1"/>
    </source>
</evidence>
<reference evidence="23" key="2">
    <citation type="journal article" date="2021" name="PeerJ">
        <title>Extensive microbial diversity within the chicken gut microbiome revealed by metagenomics and culture.</title>
        <authorList>
            <person name="Gilroy R."/>
            <person name="Ravi A."/>
            <person name="Getino M."/>
            <person name="Pursley I."/>
            <person name="Horton D.L."/>
            <person name="Alikhan N.F."/>
            <person name="Baker D."/>
            <person name="Gharbi K."/>
            <person name="Hall N."/>
            <person name="Watson M."/>
            <person name="Adriaenssens E.M."/>
            <person name="Foster-Nyarko E."/>
            <person name="Jarju S."/>
            <person name="Secka A."/>
            <person name="Antonio M."/>
            <person name="Oren A."/>
            <person name="Chaudhuri R.R."/>
            <person name="La Ragione R."/>
            <person name="Hildebrand F."/>
            <person name="Pallen M.J."/>
        </authorList>
    </citation>
    <scope>NUCLEOTIDE SEQUENCE</scope>
    <source>
        <strain evidence="23">10406</strain>
    </source>
</reference>
<dbReference type="GO" id="GO:0005886">
    <property type="term" value="C:plasma membrane"/>
    <property type="evidence" value="ECO:0007669"/>
    <property type="project" value="UniProtKB-SubCell"/>
</dbReference>
<keyword evidence="10 22" id="KW-1133">Transmembrane helix</keyword>
<evidence type="ECO:0000256" key="6">
    <source>
        <dbReference type="ARBA" id="ARBA00022679"/>
    </source>
</evidence>
<keyword evidence="9" id="KW-0573">Peptidoglycan synthesis</keyword>
<evidence type="ECO:0000256" key="15">
    <source>
        <dbReference type="ARBA" id="ARBA00033270"/>
    </source>
</evidence>
<feature type="transmembrane region" description="Helical" evidence="22">
    <location>
        <begin position="335"/>
        <end position="356"/>
    </location>
</feature>
<feature type="transmembrane region" description="Helical" evidence="22">
    <location>
        <begin position="139"/>
        <end position="157"/>
    </location>
</feature>
<evidence type="ECO:0000256" key="7">
    <source>
        <dbReference type="ARBA" id="ARBA00022692"/>
    </source>
</evidence>
<keyword evidence="6" id="KW-0808">Transferase</keyword>
<feature type="transmembrane region" description="Helical" evidence="22">
    <location>
        <begin position="163"/>
        <end position="181"/>
    </location>
</feature>
<organism evidence="23 24">
    <name type="scientific">Candidatus Limadaptatus stercoripullorum</name>
    <dbReference type="NCBI Taxonomy" id="2840846"/>
    <lineage>
        <taxon>Bacteria</taxon>
        <taxon>Bacillati</taxon>
        <taxon>Bacillota</taxon>
        <taxon>Clostridia</taxon>
        <taxon>Eubacteriales</taxon>
        <taxon>Candidatus Limadaptatus</taxon>
    </lineage>
</organism>
<dbReference type="Pfam" id="PF01098">
    <property type="entry name" value="FTSW_RODA_SPOVE"/>
    <property type="match status" value="1"/>
</dbReference>
<dbReference type="GO" id="GO:0051301">
    <property type="term" value="P:cell division"/>
    <property type="evidence" value="ECO:0007669"/>
    <property type="project" value="UniProtKB-KW"/>
</dbReference>
<evidence type="ECO:0000313" key="24">
    <source>
        <dbReference type="Proteomes" id="UP000886857"/>
    </source>
</evidence>
<comment type="caution">
    <text evidence="23">The sequence shown here is derived from an EMBL/GenBank/DDBJ whole genome shotgun (WGS) entry which is preliminary data.</text>
</comment>